<keyword evidence="2" id="KW-1185">Reference proteome</keyword>
<dbReference type="Proteomes" id="UP001500238">
    <property type="component" value="Unassembled WGS sequence"/>
</dbReference>
<evidence type="ECO:0008006" key="3">
    <source>
        <dbReference type="Google" id="ProtNLM"/>
    </source>
</evidence>
<comment type="caution">
    <text evidence="1">The sequence shown here is derived from an EMBL/GenBank/DDBJ whole genome shotgun (WGS) entry which is preliminary data.</text>
</comment>
<gene>
    <name evidence="1" type="ORF">GCM10009102_04890</name>
</gene>
<reference evidence="1 2" key="1">
    <citation type="journal article" date="2019" name="Int. J. Syst. Evol. Microbiol.">
        <title>The Global Catalogue of Microorganisms (GCM) 10K type strain sequencing project: providing services to taxonomists for standard genome sequencing and annotation.</title>
        <authorList>
            <consortium name="The Broad Institute Genomics Platform"/>
            <consortium name="The Broad Institute Genome Sequencing Center for Infectious Disease"/>
            <person name="Wu L."/>
            <person name="Ma J."/>
        </authorList>
    </citation>
    <scope>NUCLEOTIDE SEQUENCE [LARGE SCALE GENOMIC DNA]</scope>
    <source>
        <strain evidence="1 2">JCM 14603</strain>
    </source>
</reference>
<accession>A0ABN1HMN7</accession>
<dbReference type="EMBL" id="BAAAES010000001">
    <property type="protein sequence ID" value="GAA0659462.1"/>
    <property type="molecule type" value="Genomic_DNA"/>
</dbReference>
<evidence type="ECO:0000313" key="1">
    <source>
        <dbReference type="EMBL" id="GAA0659462.1"/>
    </source>
</evidence>
<dbReference type="PROSITE" id="PS51257">
    <property type="entry name" value="PROKAR_LIPOPROTEIN"/>
    <property type="match status" value="1"/>
</dbReference>
<sequence>MRIMGASLALSFMLAGCGGSEEEPDASTTKTAQSPVVAESIDFADKDCAAQGLPIALVLKNNGSEATRSVSWHFAVNRVNHSDNLTGLDMATPFTDANRRTDRIIAPGESFKVCSSAPSIEGYAPDSKELEYRVILDTK</sequence>
<evidence type="ECO:0000313" key="2">
    <source>
        <dbReference type="Proteomes" id="UP001500238"/>
    </source>
</evidence>
<proteinExistence type="predicted"/>
<name>A0ABN1HMN7_9SPHN</name>
<organism evidence="1 2">
    <name type="scientific">Sphingomonas insulae</name>
    <dbReference type="NCBI Taxonomy" id="424800"/>
    <lineage>
        <taxon>Bacteria</taxon>
        <taxon>Pseudomonadati</taxon>
        <taxon>Pseudomonadota</taxon>
        <taxon>Alphaproteobacteria</taxon>
        <taxon>Sphingomonadales</taxon>
        <taxon>Sphingomonadaceae</taxon>
        <taxon>Sphingomonas</taxon>
    </lineage>
</organism>
<dbReference type="RefSeq" id="WP_163957212.1">
    <property type="nucleotide sequence ID" value="NZ_BAAAES010000001.1"/>
</dbReference>
<protein>
    <recommendedName>
        <fullName evidence="3">Lipoprotein</fullName>
    </recommendedName>
</protein>